<evidence type="ECO:0000313" key="2">
    <source>
        <dbReference type="EMBL" id="NSX55668.1"/>
    </source>
</evidence>
<dbReference type="PANTHER" id="PTHR43236:SF1">
    <property type="entry name" value="BLL7220 PROTEIN"/>
    <property type="match status" value="1"/>
</dbReference>
<keyword evidence="3" id="KW-1185">Reference proteome</keyword>
<evidence type="ECO:0000313" key="3">
    <source>
        <dbReference type="Proteomes" id="UP000777935"/>
    </source>
</evidence>
<dbReference type="InterPro" id="IPR052345">
    <property type="entry name" value="Rad_response_metalloprotease"/>
</dbReference>
<dbReference type="Gene3D" id="1.10.10.2910">
    <property type="match status" value="1"/>
</dbReference>
<name>A0ABX2IRZ3_9RHOB</name>
<dbReference type="Pfam" id="PF06114">
    <property type="entry name" value="Peptidase_M78"/>
    <property type="match status" value="1"/>
</dbReference>
<proteinExistence type="predicted"/>
<feature type="domain" description="IrrE N-terminal-like" evidence="1">
    <location>
        <begin position="68"/>
        <end position="177"/>
    </location>
</feature>
<comment type="caution">
    <text evidence="2">The sequence shown here is derived from an EMBL/GenBank/DDBJ whole genome shotgun (WGS) entry which is preliminary data.</text>
</comment>
<dbReference type="EMBL" id="JABUFE010000007">
    <property type="protein sequence ID" value="NSX55668.1"/>
    <property type="molecule type" value="Genomic_DNA"/>
</dbReference>
<protein>
    <submittedName>
        <fullName evidence="2">ImmA/IrrE family metallo-endopeptidase</fullName>
    </submittedName>
</protein>
<gene>
    <name evidence="2" type="ORF">HRQ87_12725</name>
</gene>
<sequence>MQLREEFKFDIRQVMRLLPADGKIKHLFRQFTLSPRTEGRARSVKNFAEALGFSVERQALPFGVNGMLKQDPFSDNSYCIVVNEKLSIEAQRFAVLHEMGHYFRHEKHDDPLAYAKYFDLSEAAFYVDKSEEREANEFAEALLFGNGQLVAAHTICLGDISKLAKYFGVTQAVVKVALVKLKTGYGKK</sequence>
<dbReference type="Proteomes" id="UP000777935">
    <property type="component" value="Unassembled WGS sequence"/>
</dbReference>
<accession>A0ABX2IRZ3</accession>
<dbReference type="RefSeq" id="WP_174138818.1">
    <property type="nucleotide sequence ID" value="NZ_JABUFE010000007.1"/>
</dbReference>
<reference evidence="2 3" key="1">
    <citation type="submission" date="2020-06" db="EMBL/GenBank/DDBJ databases">
        <title>Sulfitobacter algicola sp. nov., isolated from green algae.</title>
        <authorList>
            <person name="Wang C."/>
        </authorList>
    </citation>
    <scope>NUCLEOTIDE SEQUENCE [LARGE SCALE GENOMIC DNA]</scope>
    <source>
        <strain evidence="2 3">1151</strain>
    </source>
</reference>
<dbReference type="PANTHER" id="PTHR43236">
    <property type="entry name" value="ANTITOXIN HIGA1"/>
    <property type="match status" value="1"/>
</dbReference>
<organism evidence="2 3">
    <name type="scientific">Parasulfitobacter algicola</name>
    <dbReference type="NCBI Taxonomy" id="2614809"/>
    <lineage>
        <taxon>Bacteria</taxon>
        <taxon>Pseudomonadati</taxon>
        <taxon>Pseudomonadota</taxon>
        <taxon>Alphaproteobacteria</taxon>
        <taxon>Rhodobacterales</taxon>
        <taxon>Roseobacteraceae</taxon>
        <taxon>Parasulfitobacter</taxon>
    </lineage>
</organism>
<evidence type="ECO:0000259" key="1">
    <source>
        <dbReference type="Pfam" id="PF06114"/>
    </source>
</evidence>
<dbReference type="InterPro" id="IPR010359">
    <property type="entry name" value="IrrE_HExxH"/>
</dbReference>